<evidence type="ECO:0000256" key="5">
    <source>
        <dbReference type="ARBA" id="ARBA00023136"/>
    </source>
</evidence>
<dbReference type="Proteomes" id="UP000663181">
    <property type="component" value="Chromosome"/>
</dbReference>
<accession>A0ABX7H0F7</accession>
<evidence type="ECO:0000313" key="9">
    <source>
        <dbReference type="Proteomes" id="UP000663181"/>
    </source>
</evidence>
<feature type="transmembrane region" description="Helical" evidence="6">
    <location>
        <begin position="12"/>
        <end position="29"/>
    </location>
</feature>
<protein>
    <submittedName>
        <fullName evidence="8">MASE1 domain-containing protein</fullName>
    </submittedName>
</protein>
<gene>
    <name evidence="8" type="ORF">ISN74_08665</name>
</gene>
<keyword evidence="3 6" id="KW-0812">Transmembrane</keyword>
<dbReference type="RefSeq" id="WP_188798944.1">
    <property type="nucleotide sequence ID" value="NZ_BMIZ01000001.1"/>
</dbReference>
<feature type="transmembrane region" description="Helical" evidence="6">
    <location>
        <begin position="113"/>
        <end position="136"/>
    </location>
</feature>
<dbReference type="EMBL" id="CP064030">
    <property type="protein sequence ID" value="QRN55377.1"/>
    <property type="molecule type" value="Genomic_DNA"/>
</dbReference>
<reference evidence="8 9" key="1">
    <citation type="submission" date="2020-10" db="EMBL/GenBank/DDBJ databases">
        <title>Phylogeny of dyella-like bacteria.</title>
        <authorList>
            <person name="Fu J."/>
        </authorList>
    </citation>
    <scope>NUCLEOTIDE SEQUENCE [LARGE SCALE GENOMIC DNA]</scope>
    <source>
        <strain evidence="8 9">DHOB09</strain>
    </source>
</reference>
<feature type="transmembrane region" description="Helical" evidence="6">
    <location>
        <begin position="198"/>
        <end position="223"/>
    </location>
</feature>
<feature type="domain" description="MASE1" evidence="7">
    <location>
        <begin position="20"/>
        <end position="291"/>
    </location>
</feature>
<keyword evidence="2" id="KW-1003">Cell membrane</keyword>
<feature type="transmembrane region" description="Helical" evidence="6">
    <location>
        <begin position="275"/>
        <end position="293"/>
    </location>
</feature>
<dbReference type="InterPro" id="IPR007895">
    <property type="entry name" value="MASE1"/>
</dbReference>
<evidence type="ECO:0000256" key="4">
    <source>
        <dbReference type="ARBA" id="ARBA00022989"/>
    </source>
</evidence>
<keyword evidence="9" id="KW-1185">Reference proteome</keyword>
<keyword evidence="5 6" id="KW-0472">Membrane</keyword>
<evidence type="ECO:0000256" key="3">
    <source>
        <dbReference type="ARBA" id="ARBA00022692"/>
    </source>
</evidence>
<feature type="transmembrane region" description="Helical" evidence="6">
    <location>
        <begin position="243"/>
        <end position="263"/>
    </location>
</feature>
<evidence type="ECO:0000256" key="6">
    <source>
        <dbReference type="SAM" id="Phobius"/>
    </source>
</evidence>
<feature type="transmembrane region" description="Helical" evidence="6">
    <location>
        <begin position="81"/>
        <end position="101"/>
    </location>
</feature>
<sequence>MQELMRSWAMRGWRHVAVALAYAAALWLFRQFIIPHYVLLTGLRMVVLILVPYRYWPALFVGEEFALVPMTIACWTELGPVWSVLNLLPATAFSAPVIYVARQRGPLVGRTGYVHVGVLLAAALAVSIVCTAYNLLMAFTAKLPQNYPSIHYDQLAAEWLLGNFLGILTLAPAVLAIHRAVKQHGWKGLLHHAGESRIFFESACLTVPMLAVLLWIGFTLPHVREVAQVCMFLPVVWLALRHGWQGAAIGGTLGSLAVVVLMPEKFDHGTMQAEVIVAFAISTMLLVGARIGALNQQAEKERADVRLALELARSNFQMGELQMRATSHALDQIRETVRGGYAMMLGRLRHLQPAVDDVGYQRMALSAQDQILRLADSLHPISWRERGLPAVLREGPIARMLTEAGVRYFCDLHGPISQLSMVLHLVIYRTVCESIAEGCGRQDISDVHVRVRSGRIAGRRVVAIRVGVYRRHAMDLAHVRWNELMPRLKRSSTGLGMKALKDRVASFEGVVRDRDRPDGRTISCLMLDP</sequence>
<feature type="transmembrane region" description="Helical" evidence="6">
    <location>
        <begin position="156"/>
        <end position="177"/>
    </location>
</feature>
<name>A0ABX7H0F7_9GAMM</name>
<evidence type="ECO:0000256" key="1">
    <source>
        <dbReference type="ARBA" id="ARBA00004651"/>
    </source>
</evidence>
<keyword evidence="4 6" id="KW-1133">Transmembrane helix</keyword>
<dbReference type="Pfam" id="PF05231">
    <property type="entry name" value="MASE1"/>
    <property type="match status" value="1"/>
</dbReference>
<proteinExistence type="predicted"/>
<evidence type="ECO:0000313" key="8">
    <source>
        <dbReference type="EMBL" id="QRN55377.1"/>
    </source>
</evidence>
<evidence type="ECO:0000259" key="7">
    <source>
        <dbReference type="Pfam" id="PF05231"/>
    </source>
</evidence>
<comment type="subcellular location">
    <subcellularLocation>
        <location evidence="1">Cell membrane</location>
        <topology evidence="1">Multi-pass membrane protein</topology>
    </subcellularLocation>
</comment>
<evidence type="ECO:0000256" key="2">
    <source>
        <dbReference type="ARBA" id="ARBA00022475"/>
    </source>
</evidence>
<organism evidence="8 9">
    <name type="scientific">Dyella caseinilytica</name>
    <dbReference type="NCBI Taxonomy" id="1849581"/>
    <lineage>
        <taxon>Bacteria</taxon>
        <taxon>Pseudomonadati</taxon>
        <taxon>Pseudomonadota</taxon>
        <taxon>Gammaproteobacteria</taxon>
        <taxon>Lysobacterales</taxon>
        <taxon>Rhodanobacteraceae</taxon>
        <taxon>Dyella</taxon>
    </lineage>
</organism>